<accession>A0A2K2EZJ0</accession>
<comment type="caution">
    <text evidence="2">The sequence shown here is derived from an EMBL/GenBank/DDBJ whole genome shotgun (WGS) entry which is preliminary data.</text>
</comment>
<evidence type="ECO:0000313" key="3">
    <source>
        <dbReference type="Proteomes" id="UP000236151"/>
    </source>
</evidence>
<feature type="region of interest" description="Disordered" evidence="1">
    <location>
        <begin position="283"/>
        <end position="303"/>
    </location>
</feature>
<keyword evidence="3" id="KW-1185">Reference proteome</keyword>
<organism evidence="2 3">
    <name type="scientific">Clostridium thermosuccinogenes</name>
    <dbReference type="NCBI Taxonomy" id="84032"/>
    <lineage>
        <taxon>Bacteria</taxon>
        <taxon>Bacillati</taxon>
        <taxon>Bacillota</taxon>
        <taxon>Clostridia</taxon>
        <taxon>Eubacteriales</taxon>
        <taxon>Clostridiaceae</taxon>
        <taxon>Clostridium</taxon>
    </lineage>
</organism>
<proteinExistence type="predicted"/>
<gene>
    <name evidence="2" type="ORF">CDQ84_18290</name>
</gene>
<protein>
    <submittedName>
        <fullName evidence="2">Uncharacterized protein</fullName>
    </submittedName>
</protein>
<dbReference type="Proteomes" id="UP000236151">
    <property type="component" value="Unassembled WGS sequence"/>
</dbReference>
<sequence length="1419" mass="157679">MAFIQADNHYFSIYANGSDFASKGTATQTLGYSRDNKENPVSYQLLNPKSEYFTDFLKFFSAVTSTEYSCKDGKVYIEDIVVAFADIKDPVVKKVYTCDENGNSKYLFNSGEPIYLKVECDEPIRFSDNKSNHGDIQIKMTGTGDANAEITGHLIALKENYLMFKFEDTSVFNSKEVVMTAVDLTPLYGDRYWDLRDILGKKAADMGIQLVPAFQSTDKITEYGYDKSICLITDVAGNPLRELGRERQVYELNQNCYIDGISPFVEKIDVVTQMNNAKVKKALGKEKLPPSDPGYPDESDHSAAPGDNITFTATFNENLLLDGKDYPRGYYSYIQAVLNVKDEKGNPVKLDAYEVYTIVPRDYYYNPAYKDKKATIRFDTFTVKEGMTYINPEDTKIRIERIEIGNGHTLTDMNGNVYDGSVDINKNTADIKLDMTGPQITTDATPSGEGYAPKPVAFDQKNNIVQFYFPVKISDESGVNLLDGSFSWINGLPVNTDAPGETVFSFDFAVTASEQPPEDPEAWTTGAMGQLYTFTQVESGNYIHIRLLDNEQYNIGSSIIKIIAEDYAGKKGEASFNLDYSMDKGEPSASLVKTGKRYDHTQNEGALTAQVLATDNNSGLKEIYYLWVDSNGDEPNADYPGWIAAGAFTEGTKSYIFNADKEKIQGESYSGKLYVKIKDVAGNERIVPLGSYTYNIAAPKYTLEYSKIRQTEATLHISDIPTGNAVVVMIKNPGPDNIYFVSVIDDDTYGGGDILNNSSFDAGFLNDVYSWQVYRVTAKSAYQYEFEYVGSPDFLNYGLTLQSIIEGNYYGDINVTLLAGESPLEPLNFKFEDDRDQMSGAFQYKIDMGSEEAGGTGFTLLVKAGTEGGPVYVDSFTLQAAPGIESLYGEKVYNATITTSDVLDKLIQFKRTAGLPMDGLTFNPDDESDRMLSTLEGVKINVAINNNLVPVWGVEDIDFSNTYISVVRETDETLLGYDGKEYARVYLRPQEIQTVVLPKANEQYPEGYPSGRYELKLVITAAASKKTYEFTFDNFVGEAGSLQGGIFVDNTKESTQFGFAGYSYSFQNGYYGLDVNETRYYGPVYGATDENGNPISEYTASRNTIYIPVNSGPDNWLSNVLLYFTVDDMPDKKEGVGDSTALIGARAIKVWNATEGVDADESKARSVWYKVLDATDDESSKNSLYVARFVNDASEVLGAYGNTGDFGYLPLIINQLNTVYIQVINANGIASQIQTVYIYPVAGVSGTVSITDTDKPVMEGKLTFKPASGQSMKEVLGIYVYDYINPEKPAVNIIDNYDFYDNSYSLALTEPGYHMYYVYTEDIYGNYTLLGNKEWVLTDEGAPVLVSSTIENKENGYFTAKYEFSEKSFEYGMEQTLNLYFDKDYMNLLGVGSDSAGTGFTLTLSKDIIQKARDKVSVK</sequence>
<dbReference type="KEGG" id="cthd:CDO33_12375"/>
<dbReference type="EMBL" id="NIOJ01000089">
    <property type="protein sequence ID" value="PNT94788.1"/>
    <property type="molecule type" value="Genomic_DNA"/>
</dbReference>
<name>A0A2K2EZJ0_9CLOT</name>
<evidence type="ECO:0000256" key="1">
    <source>
        <dbReference type="SAM" id="MobiDB-lite"/>
    </source>
</evidence>
<reference evidence="2 3" key="1">
    <citation type="submission" date="2017-06" db="EMBL/GenBank/DDBJ databases">
        <title>Investigating the central metabolism of Clostridium thermosuccinogenes.</title>
        <authorList>
            <person name="Koendjbiharie J.G."/>
            <person name="van Kranenburg R."/>
        </authorList>
    </citation>
    <scope>NUCLEOTIDE SEQUENCE [LARGE SCALE GENOMIC DNA]</scope>
    <source>
        <strain evidence="2 3">DSM 5806</strain>
    </source>
</reference>
<evidence type="ECO:0000313" key="2">
    <source>
        <dbReference type="EMBL" id="PNT94788.1"/>
    </source>
</evidence>